<gene>
    <name evidence="1" type="ORF">HGRIS_014631</name>
</gene>
<dbReference type="Proteomes" id="UP001556367">
    <property type="component" value="Unassembled WGS sequence"/>
</dbReference>
<organism evidence="1 2">
    <name type="scientific">Hohenbuehelia grisea</name>
    <dbReference type="NCBI Taxonomy" id="104357"/>
    <lineage>
        <taxon>Eukaryota</taxon>
        <taxon>Fungi</taxon>
        <taxon>Dikarya</taxon>
        <taxon>Basidiomycota</taxon>
        <taxon>Agaricomycotina</taxon>
        <taxon>Agaricomycetes</taxon>
        <taxon>Agaricomycetidae</taxon>
        <taxon>Agaricales</taxon>
        <taxon>Pleurotineae</taxon>
        <taxon>Pleurotaceae</taxon>
        <taxon>Hohenbuehelia</taxon>
    </lineage>
</organism>
<keyword evidence="2" id="KW-1185">Reference proteome</keyword>
<protein>
    <submittedName>
        <fullName evidence="1">Uncharacterized protein</fullName>
    </submittedName>
</protein>
<dbReference type="EMBL" id="JASNQZ010000003">
    <property type="protein sequence ID" value="KAL0959378.1"/>
    <property type="molecule type" value="Genomic_DNA"/>
</dbReference>
<accession>A0ABR3JVU5</accession>
<name>A0ABR3JVU5_9AGAR</name>
<evidence type="ECO:0000313" key="2">
    <source>
        <dbReference type="Proteomes" id="UP001556367"/>
    </source>
</evidence>
<reference evidence="2" key="1">
    <citation type="submission" date="2024-06" db="EMBL/GenBank/DDBJ databases">
        <title>Multi-omics analyses provide insights into the biosynthesis of the anticancer antibiotic pleurotin in Hohenbuehelia grisea.</title>
        <authorList>
            <person name="Weaver J.A."/>
            <person name="Alberti F."/>
        </authorList>
    </citation>
    <scope>NUCLEOTIDE SEQUENCE [LARGE SCALE GENOMIC DNA]</scope>
    <source>
        <strain evidence="2">T-177</strain>
    </source>
</reference>
<comment type="caution">
    <text evidence="1">The sequence shown here is derived from an EMBL/GenBank/DDBJ whole genome shotgun (WGS) entry which is preliminary data.</text>
</comment>
<proteinExistence type="predicted"/>
<sequence>MVLVYGGLAIVQAPFLPLECRAPASTPPKQFSWDSLSASRKDSELPALYSDVCIRTFLILSLLSACALSPSSSLPPSGVRHPERSAWLMHNTAHHAGAAIALPLPPIRARLGAPRSPSS</sequence>
<evidence type="ECO:0000313" key="1">
    <source>
        <dbReference type="EMBL" id="KAL0959378.1"/>
    </source>
</evidence>